<reference evidence="1" key="1">
    <citation type="submission" date="2021-01" db="EMBL/GenBank/DDBJ databases">
        <authorList>
            <person name="Kaushik A."/>
        </authorList>
    </citation>
    <scope>NUCLEOTIDE SEQUENCE</scope>
    <source>
        <strain evidence="1">AG2-2IIIB</strain>
    </source>
</reference>
<evidence type="ECO:0000313" key="1">
    <source>
        <dbReference type="EMBL" id="CAE6378218.1"/>
    </source>
</evidence>
<sequence length="103" mass="11608">RLRLLFAPESEFEAYYQEMADQVAGQVPDYAGADEPMNPPEYENDNAQVIEPHAAENQVQYTQLINNPPVQVQQIIANPIVLPVNNQLPLLRSLYGIFPADEN</sequence>
<feature type="non-terminal residue" evidence="1">
    <location>
        <position position="1"/>
    </location>
</feature>
<name>A0A8H2WGN7_9AGAM</name>
<dbReference type="AlphaFoldDB" id="A0A8H2WGN7"/>
<gene>
    <name evidence="1" type="ORF">RDB_LOCUS22806</name>
</gene>
<evidence type="ECO:0000313" key="2">
    <source>
        <dbReference type="Proteomes" id="UP000663843"/>
    </source>
</evidence>
<accession>A0A8H2WGN7</accession>
<dbReference type="EMBL" id="CAJMWT010001091">
    <property type="protein sequence ID" value="CAE6378218.1"/>
    <property type="molecule type" value="Genomic_DNA"/>
</dbReference>
<proteinExistence type="predicted"/>
<comment type="caution">
    <text evidence="1">The sequence shown here is derived from an EMBL/GenBank/DDBJ whole genome shotgun (WGS) entry which is preliminary data.</text>
</comment>
<dbReference type="Proteomes" id="UP000663843">
    <property type="component" value="Unassembled WGS sequence"/>
</dbReference>
<protein>
    <submittedName>
        <fullName evidence="1">Uncharacterized protein</fullName>
    </submittedName>
</protein>
<organism evidence="1 2">
    <name type="scientific">Rhizoctonia solani</name>
    <dbReference type="NCBI Taxonomy" id="456999"/>
    <lineage>
        <taxon>Eukaryota</taxon>
        <taxon>Fungi</taxon>
        <taxon>Dikarya</taxon>
        <taxon>Basidiomycota</taxon>
        <taxon>Agaricomycotina</taxon>
        <taxon>Agaricomycetes</taxon>
        <taxon>Cantharellales</taxon>
        <taxon>Ceratobasidiaceae</taxon>
        <taxon>Rhizoctonia</taxon>
    </lineage>
</organism>